<organism evidence="1 2">
    <name type="scientific">Candidatus Borkfalkia faecigallinarum</name>
    <dbReference type="NCBI Taxonomy" id="2838509"/>
    <lineage>
        <taxon>Bacteria</taxon>
        <taxon>Bacillati</taxon>
        <taxon>Bacillota</taxon>
        <taxon>Clostridia</taxon>
        <taxon>Christensenellales</taxon>
        <taxon>Christensenellaceae</taxon>
        <taxon>Candidatus Borkfalkia</taxon>
    </lineage>
</organism>
<evidence type="ECO:0000313" key="1">
    <source>
        <dbReference type="EMBL" id="HIX46539.1"/>
    </source>
</evidence>
<dbReference type="Proteomes" id="UP000824249">
    <property type="component" value="Unassembled WGS sequence"/>
</dbReference>
<dbReference type="SUPFAM" id="SSF53850">
    <property type="entry name" value="Periplasmic binding protein-like II"/>
    <property type="match status" value="1"/>
</dbReference>
<dbReference type="EMBL" id="DXFD01000041">
    <property type="protein sequence ID" value="HIX46539.1"/>
    <property type="molecule type" value="Genomic_DNA"/>
</dbReference>
<evidence type="ECO:0000313" key="2">
    <source>
        <dbReference type="Proteomes" id="UP000824249"/>
    </source>
</evidence>
<proteinExistence type="predicted"/>
<name>A0A9D2ARJ6_9FIRM</name>
<accession>A0A9D2ARJ6</accession>
<gene>
    <name evidence="1" type="ORF">H9737_02480</name>
</gene>
<protein>
    <submittedName>
        <fullName evidence="1">Uncharacterized protein</fullName>
    </submittedName>
</protein>
<sequence length="316" mass="33946">MCLLCLGIAVAACLYPAYGREKEEEKGGTEILRVWQIDSFEGGRGSRASFLNGVARLYEKEGDRLVLVTAHTPESAENAVSEGHIPDVVSYGPGVGFVADLARPLAGLDFSAGRLGGETVAYPWCRGGYFLLTGEGDFTDVTPQNTVLSVGRGACVEAAAASEGYVGDFSTEPSVQAYVDLIGGKYRYMIGTQRDVWRLRTRGYSFSAKPLTAFCDLYQYVSVCAEDGPRYAAALEFIDVLLSRAVQETLTKIGMLSIDCTVYAGDPVLSSAENAKPRRTVSAFLTQEVRGELESCAKAALCGDKSGAKKLKNYLV</sequence>
<comment type="caution">
    <text evidence="1">The sequence shown here is derived from an EMBL/GenBank/DDBJ whole genome shotgun (WGS) entry which is preliminary data.</text>
</comment>
<dbReference type="AlphaFoldDB" id="A0A9D2ARJ6"/>
<reference evidence="1" key="2">
    <citation type="submission" date="2021-04" db="EMBL/GenBank/DDBJ databases">
        <authorList>
            <person name="Gilroy R."/>
        </authorList>
    </citation>
    <scope>NUCLEOTIDE SEQUENCE</scope>
    <source>
        <strain evidence="1">26628</strain>
    </source>
</reference>
<reference evidence="1" key="1">
    <citation type="journal article" date="2021" name="PeerJ">
        <title>Extensive microbial diversity within the chicken gut microbiome revealed by metagenomics and culture.</title>
        <authorList>
            <person name="Gilroy R."/>
            <person name="Ravi A."/>
            <person name="Getino M."/>
            <person name="Pursley I."/>
            <person name="Horton D.L."/>
            <person name="Alikhan N.F."/>
            <person name="Baker D."/>
            <person name="Gharbi K."/>
            <person name="Hall N."/>
            <person name="Watson M."/>
            <person name="Adriaenssens E.M."/>
            <person name="Foster-Nyarko E."/>
            <person name="Jarju S."/>
            <person name="Secka A."/>
            <person name="Antonio M."/>
            <person name="Oren A."/>
            <person name="Chaudhuri R.R."/>
            <person name="La Ragione R."/>
            <person name="Hildebrand F."/>
            <person name="Pallen M.J."/>
        </authorList>
    </citation>
    <scope>NUCLEOTIDE SEQUENCE</scope>
    <source>
        <strain evidence="1">26628</strain>
    </source>
</reference>